<evidence type="ECO:0000256" key="2">
    <source>
        <dbReference type="SAM" id="SignalP"/>
    </source>
</evidence>
<protein>
    <recommendedName>
        <fullName evidence="5">Small secreted domain</fullName>
    </recommendedName>
</protein>
<keyword evidence="2" id="KW-0732">Signal</keyword>
<sequence length="912" mass="86764">MTWLKSALITGGMLVLGTGIASAEEQVNPDLPPSPLDGGASVPIRVGNIGVGTPIEQVHVPVIIDTVVTTDDVLRDVSGETAPLLRGNVVAPNVSVPVDVSGWAVGAAGDSHVVNESHQVHQQGGPITTSGSGEPVAGNVVAAPVTAPVMVTGLALGTLSDATVENHATQESVTGGAITTSGDHTAASGNIVAVQGGVPVAVNNTGAGWGGTGTAHGETVQHASSPGKLTTDGTEGVVSGTAAGAPVALPVQVDGTAAGWGGIGNSVSHNTVLADAGTDNAGRATDSYATTGGEGSVVGGTVFTPQVAGPVAVNCTSGAWSGITDAKCVNDLQSEAGGGATTDGDGSLAGGWVGEAPVSTPVNVLGTAAAWGGESFATSANHVTSAAGGDVVTGGDDSAAAGTVLHPQVAGPVAVNCTTGPWGGITGSECTNDYDSVAGGGDKTGGADSLVGGTVADAPVSLPATGFNTAAAWGGLSDSVGVNTVKSAAGGDVVTSGENSVVGGTLAHPQTATPVSVHCNTGAWGGITSSTCVDEVTSDSGGGDVSNGDGSVGGGTIANVPVGLPVQVAHIAGDWGGISRATGVNTVDAEAGGNTYNHGDNSVVAGNVIGGQAAGAADVLGIAAAWGGIPTAIGSNTEKVASGGDIDTSGNGAVGSGNIVNPVPVAVAEVYGIAGAWGGIPTSIYKEDKSVTAGGDNNTVDDGGLVSSNIVTAPVAPVAQVFNIAGAWGGHPTSHVDSHTDVDAGGDNLASGAVGAVSGNVAEVPGALPVQVNAISATWGGNGEALGHNLTDVDAGGQTDTNGDSGAISGNVAEVPVGGAGAVTGWAVSWIGNVETKADNDVTSHAGGPVNTSGVNGAIAGDVIAAQAQPLAQVFGNTITAMASGTAETENVTDIAAGGPITTDGTGGAGVR</sequence>
<name>A0ABP7BWB8_9PSEU</name>
<feature type="chain" id="PRO_5045790778" description="Small secreted domain" evidence="2">
    <location>
        <begin position="24"/>
        <end position="912"/>
    </location>
</feature>
<feature type="signal peptide" evidence="2">
    <location>
        <begin position="1"/>
        <end position="23"/>
    </location>
</feature>
<comment type="caution">
    <text evidence="3">The sequence shown here is derived from an EMBL/GenBank/DDBJ whole genome shotgun (WGS) entry which is preliminary data.</text>
</comment>
<evidence type="ECO:0008006" key="5">
    <source>
        <dbReference type="Google" id="ProtNLM"/>
    </source>
</evidence>
<organism evidence="3 4">
    <name type="scientific">Lentzea roselyniae</name>
    <dbReference type="NCBI Taxonomy" id="531940"/>
    <lineage>
        <taxon>Bacteria</taxon>
        <taxon>Bacillati</taxon>
        <taxon>Actinomycetota</taxon>
        <taxon>Actinomycetes</taxon>
        <taxon>Pseudonocardiales</taxon>
        <taxon>Pseudonocardiaceae</taxon>
        <taxon>Lentzea</taxon>
    </lineage>
</organism>
<proteinExistence type="predicted"/>
<gene>
    <name evidence="3" type="ORF">GCM10022267_65220</name>
</gene>
<dbReference type="RefSeq" id="WP_346134171.1">
    <property type="nucleotide sequence ID" value="NZ_BAABBE010000023.1"/>
</dbReference>
<accession>A0ABP7BWB8</accession>
<evidence type="ECO:0000313" key="4">
    <source>
        <dbReference type="Proteomes" id="UP001500711"/>
    </source>
</evidence>
<keyword evidence="4" id="KW-1185">Reference proteome</keyword>
<evidence type="ECO:0000256" key="1">
    <source>
        <dbReference type="SAM" id="MobiDB-lite"/>
    </source>
</evidence>
<dbReference type="EMBL" id="BAABBE010000023">
    <property type="protein sequence ID" value="GAA3669474.1"/>
    <property type="molecule type" value="Genomic_DNA"/>
</dbReference>
<feature type="region of interest" description="Disordered" evidence="1">
    <location>
        <begin position="216"/>
        <end position="235"/>
    </location>
</feature>
<reference evidence="4" key="1">
    <citation type="journal article" date="2019" name="Int. J. Syst. Evol. Microbiol.">
        <title>The Global Catalogue of Microorganisms (GCM) 10K type strain sequencing project: providing services to taxonomists for standard genome sequencing and annotation.</title>
        <authorList>
            <consortium name="The Broad Institute Genomics Platform"/>
            <consortium name="The Broad Institute Genome Sequencing Center for Infectious Disease"/>
            <person name="Wu L."/>
            <person name="Ma J."/>
        </authorList>
    </citation>
    <scope>NUCLEOTIDE SEQUENCE [LARGE SCALE GENOMIC DNA]</scope>
    <source>
        <strain evidence="4">JCM 17494</strain>
    </source>
</reference>
<evidence type="ECO:0000313" key="3">
    <source>
        <dbReference type="EMBL" id="GAA3669474.1"/>
    </source>
</evidence>
<dbReference type="Proteomes" id="UP001500711">
    <property type="component" value="Unassembled WGS sequence"/>
</dbReference>
<feature type="compositionally biased region" description="Polar residues" evidence="1">
    <location>
        <begin position="221"/>
        <end position="233"/>
    </location>
</feature>